<gene>
    <name evidence="10" type="ORF">D9619_001108</name>
</gene>
<evidence type="ECO:0000256" key="2">
    <source>
        <dbReference type="ARBA" id="ARBA00022527"/>
    </source>
</evidence>
<evidence type="ECO:0000256" key="3">
    <source>
        <dbReference type="ARBA" id="ARBA00022679"/>
    </source>
</evidence>
<dbReference type="SMART" id="SM00220">
    <property type="entry name" value="S_TKc"/>
    <property type="match status" value="1"/>
</dbReference>
<evidence type="ECO:0000256" key="7">
    <source>
        <dbReference type="ARBA" id="ARBA00047899"/>
    </source>
</evidence>
<feature type="domain" description="Protein kinase" evidence="9">
    <location>
        <begin position="26"/>
        <end position="367"/>
    </location>
</feature>
<protein>
    <recommendedName>
        <fullName evidence="1">non-specific serine/threonine protein kinase</fullName>
        <ecNumber evidence="1">2.7.11.1</ecNumber>
    </recommendedName>
</protein>
<accession>A0A8H5F239</accession>
<comment type="catalytic activity">
    <reaction evidence="7">
        <text>L-threonyl-[protein] + ATP = O-phospho-L-threonyl-[protein] + ADP + H(+)</text>
        <dbReference type="Rhea" id="RHEA:46608"/>
        <dbReference type="Rhea" id="RHEA-COMP:11060"/>
        <dbReference type="Rhea" id="RHEA-COMP:11605"/>
        <dbReference type="ChEBI" id="CHEBI:15378"/>
        <dbReference type="ChEBI" id="CHEBI:30013"/>
        <dbReference type="ChEBI" id="CHEBI:30616"/>
        <dbReference type="ChEBI" id="CHEBI:61977"/>
        <dbReference type="ChEBI" id="CHEBI:456216"/>
        <dbReference type="EC" id="2.7.11.1"/>
    </reaction>
</comment>
<dbReference type="GO" id="GO:0000245">
    <property type="term" value="P:spliceosomal complex assembly"/>
    <property type="evidence" value="ECO:0007669"/>
    <property type="project" value="TreeGrafter"/>
</dbReference>
<evidence type="ECO:0000256" key="5">
    <source>
        <dbReference type="ARBA" id="ARBA00022777"/>
    </source>
</evidence>
<keyword evidence="4" id="KW-0547">Nucleotide-binding</keyword>
<sequence length="392" mass="44014">MESIRGYRLGGLHPIHIGDTFKHGQYIVVRKLGYGHVSTVWLAKDLSTQAYVSLKVLAADAAEWSGNPNSFREELQVLSHLRNSAEDAGKECVLRLVDDFIHIGPNGKHQCIVTELLGPSLSSDIEDLYPTEIFPATISRAIIRQVAGAVRFLHRNNIMHGDLHMGNILLTSPKLSALSEDDINLYYGAVARFPVDHGVRGVGEPPHVPRYIVDAPYLTPLLRLCLTNPADIRIKLSDFSESSIITASTQPKMINMAYIYRAPGVVLRNPSMPAFSVEIWALGVLFHSITTGGRPIFHDGGYNRSQDKLLTNIVRQLGKLPEPLWSMWDERFKYFDGREERWTLIRKVLVVFEKRAPIGDVVKSEWFVKGPFVTPDTSSLDNLNIILVQRKK</sequence>
<comment type="catalytic activity">
    <reaction evidence="8">
        <text>L-seryl-[protein] + ATP = O-phospho-L-seryl-[protein] + ADP + H(+)</text>
        <dbReference type="Rhea" id="RHEA:17989"/>
        <dbReference type="Rhea" id="RHEA-COMP:9863"/>
        <dbReference type="Rhea" id="RHEA-COMP:11604"/>
        <dbReference type="ChEBI" id="CHEBI:15378"/>
        <dbReference type="ChEBI" id="CHEBI:29999"/>
        <dbReference type="ChEBI" id="CHEBI:30616"/>
        <dbReference type="ChEBI" id="CHEBI:83421"/>
        <dbReference type="ChEBI" id="CHEBI:456216"/>
        <dbReference type="EC" id="2.7.11.1"/>
    </reaction>
</comment>
<dbReference type="InterPro" id="IPR000719">
    <property type="entry name" value="Prot_kinase_dom"/>
</dbReference>
<dbReference type="PROSITE" id="PS50011">
    <property type="entry name" value="PROTEIN_KINASE_DOM"/>
    <property type="match status" value="1"/>
</dbReference>
<dbReference type="InterPro" id="IPR011009">
    <property type="entry name" value="Kinase-like_dom_sf"/>
</dbReference>
<dbReference type="InterPro" id="IPR051334">
    <property type="entry name" value="SRPK"/>
</dbReference>
<dbReference type="EC" id="2.7.11.1" evidence="1"/>
<evidence type="ECO:0000256" key="8">
    <source>
        <dbReference type="ARBA" id="ARBA00048679"/>
    </source>
</evidence>
<keyword evidence="6" id="KW-0067">ATP-binding</keyword>
<dbReference type="PANTHER" id="PTHR47634">
    <property type="entry name" value="PROTEIN KINASE DOMAIN-CONTAINING PROTEIN-RELATED"/>
    <property type="match status" value="1"/>
</dbReference>
<dbReference type="Gene3D" id="3.30.200.20">
    <property type="entry name" value="Phosphorylase Kinase, domain 1"/>
    <property type="match status" value="1"/>
</dbReference>
<dbReference type="GO" id="GO:0050684">
    <property type="term" value="P:regulation of mRNA processing"/>
    <property type="evidence" value="ECO:0007669"/>
    <property type="project" value="TreeGrafter"/>
</dbReference>
<keyword evidence="3" id="KW-0808">Transferase</keyword>
<proteinExistence type="predicted"/>
<comment type="caution">
    <text evidence="10">The sequence shown here is derived from an EMBL/GenBank/DDBJ whole genome shotgun (WGS) entry which is preliminary data.</text>
</comment>
<evidence type="ECO:0000256" key="4">
    <source>
        <dbReference type="ARBA" id="ARBA00022741"/>
    </source>
</evidence>
<dbReference type="Proteomes" id="UP000567179">
    <property type="component" value="Unassembled WGS sequence"/>
</dbReference>
<organism evidence="10 11">
    <name type="scientific">Psilocybe cf. subviscida</name>
    <dbReference type="NCBI Taxonomy" id="2480587"/>
    <lineage>
        <taxon>Eukaryota</taxon>
        <taxon>Fungi</taxon>
        <taxon>Dikarya</taxon>
        <taxon>Basidiomycota</taxon>
        <taxon>Agaricomycotina</taxon>
        <taxon>Agaricomycetes</taxon>
        <taxon>Agaricomycetidae</taxon>
        <taxon>Agaricales</taxon>
        <taxon>Agaricineae</taxon>
        <taxon>Strophariaceae</taxon>
        <taxon>Psilocybe</taxon>
    </lineage>
</organism>
<keyword evidence="11" id="KW-1185">Reference proteome</keyword>
<dbReference type="AlphaFoldDB" id="A0A8H5F239"/>
<evidence type="ECO:0000256" key="6">
    <source>
        <dbReference type="ARBA" id="ARBA00022840"/>
    </source>
</evidence>
<dbReference type="OrthoDB" id="5979581at2759"/>
<name>A0A8H5F239_9AGAR</name>
<keyword evidence="5" id="KW-0418">Kinase</keyword>
<dbReference type="Gene3D" id="1.10.510.10">
    <property type="entry name" value="Transferase(Phosphotransferase) domain 1"/>
    <property type="match status" value="1"/>
</dbReference>
<dbReference type="Pfam" id="PF00069">
    <property type="entry name" value="Pkinase"/>
    <property type="match status" value="2"/>
</dbReference>
<evidence type="ECO:0000313" key="10">
    <source>
        <dbReference type="EMBL" id="KAF5320756.1"/>
    </source>
</evidence>
<dbReference type="GO" id="GO:0004674">
    <property type="term" value="F:protein serine/threonine kinase activity"/>
    <property type="evidence" value="ECO:0007669"/>
    <property type="project" value="UniProtKB-KW"/>
</dbReference>
<evidence type="ECO:0000259" key="9">
    <source>
        <dbReference type="PROSITE" id="PS50011"/>
    </source>
</evidence>
<dbReference type="EMBL" id="JAACJJ010000028">
    <property type="protein sequence ID" value="KAF5320756.1"/>
    <property type="molecule type" value="Genomic_DNA"/>
</dbReference>
<dbReference type="PANTHER" id="PTHR47634:SF9">
    <property type="entry name" value="PROTEIN KINASE DOMAIN-CONTAINING PROTEIN-RELATED"/>
    <property type="match status" value="1"/>
</dbReference>
<dbReference type="GO" id="GO:0005524">
    <property type="term" value="F:ATP binding"/>
    <property type="evidence" value="ECO:0007669"/>
    <property type="project" value="UniProtKB-KW"/>
</dbReference>
<reference evidence="10 11" key="1">
    <citation type="journal article" date="2020" name="ISME J.">
        <title>Uncovering the hidden diversity of litter-decomposition mechanisms in mushroom-forming fungi.</title>
        <authorList>
            <person name="Floudas D."/>
            <person name="Bentzer J."/>
            <person name="Ahren D."/>
            <person name="Johansson T."/>
            <person name="Persson P."/>
            <person name="Tunlid A."/>
        </authorList>
    </citation>
    <scope>NUCLEOTIDE SEQUENCE [LARGE SCALE GENOMIC DNA]</scope>
    <source>
        <strain evidence="10 11">CBS 101986</strain>
    </source>
</reference>
<evidence type="ECO:0000313" key="11">
    <source>
        <dbReference type="Proteomes" id="UP000567179"/>
    </source>
</evidence>
<evidence type="ECO:0000256" key="1">
    <source>
        <dbReference type="ARBA" id="ARBA00012513"/>
    </source>
</evidence>
<dbReference type="SUPFAM" id="SSF56112">
    <property type="entry name" value="Protein kinase-like (PK-like)"/>
    <property type="match status" value="1"/>
</dbReference>
<keyword evidence="2" id="KW-0723">Serine/threonine-protein kinase</keyword>